<sequence>SFSSLATSIFTLSYVPVSSESRVSRLCISRLGKQMLTLLVVAVLIQNCCLQVEALSCDRWKSYGADKIPRCDLTSAERWSISGHVTFSGLSSVVELRRLLEYFRPDGKLTPYKQVRTKYQTLIHPKNSGEFLGNHSLLQSGNCPDTWSSSCCVGQPLQWKVFAVFGAQEEAADFHSYVTNTLTSKFRQVFQLCVSTELGTSRTACAAQQVHVKVRSCAPESAYLRAALLEGLPYFGPKNTVTLWRYLQQRYLSLTRPVNSYEFYDRMQKLNGGFGSESCPAIFDDVSGAYRPQGSIAAECCCRDPVDWDIEAEFSDERDAKSFLSYMKTTVPRVLTSRGGTCSKAIAGGNRSHTAPRHS</sequence>
<accession>A0A061RLY8</accession>
<reference evidence="1" key="1">
    <citation type="submission" date="2014-05" db="EMBL/GenBank/DDBJ databases">
        <title>The transcriptome of the halophilic microalga Tetraselmis sp. GSL018 isolated from the Great Salt Lake, Utah.</title>
        <authorList>
            <person name="Jinkerson R.E."/>
            <person name="D'Adamo S."/>
            <person name="Posewitz M.C."/>
        </authorList>
    </citation>
    <scope>NUCLEOTIDE SEQUENCE</scope>
    <source>
        <strain evidence="1">GSL018</strain>
    </source>
</reference>
<dbReference type="EMBL" id="GBEZ01014295">
    <property type="protein sequence ID" value="JAC71769.1"/>
    <property type="molecule type" value="Transcribed_RNA"/>
</dbReference>
<organism evidence="1">
    <name type="scientific">Tetraselmis sp. GSL018</name>
    <dbReference type="NCBI Taxonomy" id="582737"/>
    <lineage>
        <taxon>Eukaryota</taxon>
        <taxon>Viridiplantae</taxon>
        <taxon>Chlorophyta</taxon>
        <taxon>core chlorophytes</taxon>
        <taxon>Chlorodendrophyceae</taxon>
        <taxon>Chlorodendrales</taxon>
        <taxon>Chlorodendraceae</taxon>
        <taxon>Tetraselmis</taxon>
    </lineage>
</organism>
<dbReference type="AlphaFoldDB" id="A0A061RLY8"/>
<name>A0A061RLY8_9CHLO</name>
<feature type="non-terminal residue" evidence="1">
    <location>
        <position position="1"/>
    </location>
</feature>
<evidence type="ECO:0000313" key="1">
    <source>
        <dbReference type="EMBL" id="JAC71769.1"/>
    </source>
</evidence>
<proteinExistence type="predicted"/>
<gene>
    <name evidence="1" type="ORF">TSPGSL018_1175</name>
</gene>
<protein>
    <submittedName>
        <fullName evidence="1">Uncharacterized protein</fullName>
    </submittedName>
</protein>